<sequence>MSHVEFGKFVNSSWNTELAVGDNLERFYESVKERNKQVYDVLKQHVVQFFKELYIMDYVTSGVFPCRSKFLVLSYDETRALILVASDKEVHRAVFSMASLKAPGMDGF</sequence>
<name>A0A8J5YMS1_9ROSI</name>
<dbReference type="OrthoDB" id="990063at2759"/>
<comment type="caution">
    <text evidence="1">The sequence shown here is derived from an EMBL/GenBank/DDBJ whole genome shotgun (WGS) entry which is preliminary data.</text>
</comment>
<dbReference type="EMBL" id="JAHUZN010000010">
    <property type="protein sequence ID" value="KAG8481711.1"/>
    <property type="molecule type" value="Genomic_DNA"/>
</dbReference>
<proteinExistence type="predicted"/>
<accession>A0A8J5YMS1</accession>
<gene>
    <name evidence="1" type="ORF">CXB51_026608</name>
</gene>
<protein>
    <submittedName>
        <fullName evidence="1">Uncharacterized protein</fullName>
    </submittedName>
</protein>
<evidence type="ECO:0000313" key="2">
    <source>
        <dbReference type="Proteomes" id="UP000701853"/>
    </source>
</evidence>
<dbReference type="AlphaFoldDB" id="A0A8J5YMS1"/>
<reference evidence="1 2" key="1">
    <citation type="journal article" date="2021" name="bioRxiv">
        <title>The Gossypium anomalum genome as a resource for cotton improvement and evolutionary analysis of hybrid incompatibility.</title>
        <authorList>
            <person name="Grover C.E."/>
            <person name="Yuan D."/>
            <person name="Arick M.A."/>
            <person name="Miller E.R."/>
            <person name="Hu G."/>
            <person name="Peterson D.G."/>
            <person name="Wendel J.F."/>
            <person name="Udall J.A."/>
        </authorList>
    </citation>
    <scope>NUCLEOTIDE SEQUENCE [LARGE SCALE GENOMIC DNA]</scope>
    <source>
        <strain evidence="1">JFW-Udall</strain>
        <tissue evidence="1">Leaf</tissue>
    </source>
</reference>
<organism evidence="1 2">
    <name type="scientific">Gossypium anomalum</name>
    <dbReference type="NCBI Taxonomy" id="47600"/>
    <lineage>
        <taxon>Eukaryota</taxon>
        <taxon>Viridiplantae</taxon>
        <taxon>Streptophyta</taxon>
        <taxon>Embryophyta</taxon>
        <taxon>Tracheophyta</taxon>
        <taxon>Spermatophyta</taxon>
        <taxon>Magnoliopsida</taxon>
        <taxon>eudicotyledons</taxon>
        <taxon>Gunneridae</taxon>
        <taxon>Pentapetalae</taxon>
        <taxon>rosids</taxon>
        <taxon>malvids</taxon>
        <taxon>Malvales</taxon>
        <taxon>Malvaceae</taxon>
        <taxon>Malvoideae</taxon>
        <taxon>Gossypium</taxon>
    </lineage>
</organism>
<evidence type="ECO:0000313" key="1">
    <source>
        <dbReference type="EMBL" id="KAG8481711.1"/>
    </source>
</evidence>
<keyword evidence="2" id="KW-1185">Reference proteome</keyword>
<dbReference type="Proteomes" id="UP000701853">
    <property type="component" value="Chromosome 10"/>
</dbReference>